<feature type="compositionally biased region" description="Polar residues" evidence="1">
    <location>
        <begin position="161"/>
        <end position="182"/>
    </location>
</feature>
<dbReference type="EMBL" id="PYDT01000004">
    <property type="protein sequence ID" value="THU63064.1"/>
    <property type="molecule type" value="Genomic_DNA"/>
</dbReference>
<feature type="compositionally biased region" description="Basic and acidic residues" evidence="1">
    <location>
        <begin position="269"/>
        <end position="278"/>
    </location>
</feature>
<evidence type="ECO:0000256" key="1">
    <source>
        <dbReference type="SAM" id="MobiDB-lite"/>
    </source>
</evidence>
<feature type="compositionally biased region" description="Polar residues" evidence="1">
    <location>
        <begin position="70"/>
        <end position="84"/>
    </location>
</feature>
<keyword evidence="3" id="KW-1185">Reference proteome</keyword>
<feature type="compositionally biased region" description="Polar residues" evidence="1">
    <location>
        <begin position="283"/>
        <end position="298"/>
    </location>
</feature>
<evidence type="ECO:0000313" key="2">
    <source>
        <dbReference type="EMBL" id="THU63064.1"/>
    </source>
</evidence>
<feature type="compositionally biased region" description="Basic and acidic residues" evidence="1">
    <location>
        <begin position="215"/>
        <end position="255"/>
    </location>
</feature>
<comment type="caution">
    <text evidence="2">The sequence shown here is derived from an EMBL/GenBank/DDBJ whole genome shotgun (WGS) entry which is preliminary data.</text>
</comment>
<proteinExistence type="predicted"/>
<feature type="compositionally biased region" description="Polar residues" evidence="1">
    <location>
        <begin position="319"/>
        <end position="328"/>
    </location>
</feature>
<sequence length="1079" mass="118368">MSLENEDRLLLERKTGSQKKSKILYTRDELLSFSNLDICKKLPRGIDASILSELDEASVIERQRGFGGLTFQSTKRSDYGSSPPNRLEGASSYFRGSSGRWDARSSGSDTRDGDLPSNREASMQDSGRRYGQQQQSRHLSQNLEHDGLLGSGAFPRPSGYAGSSGQKPRATSQFQLNRTSEPYQPPRPYKALPFQRKDDKDSCNDETFGSTNYSSEDRAEEERRRRASFELMRKEQQKALQEKPKQIPDNHKENLDADIIALLQNSVDRNSKMSKTDMPDDSSLPQNDSSRVSSTMNAPLSRPLVPPGFSSAALDKNLPVQSSSTQFASEPMHSLESQGSFSGSLDDLPPDGTDNDPEKRHQSAVCLDNSMLKTGSMSDLVVNVDEKLAIPSSALKVVKLPMDAENISCSTSGSPKVNKIWEEVIENDVSNTKEEKFEVTNPLMQDSSVSILEKLLGGSVVKTSGSSPTSSANQGFKTDEEPWVPAITESSRFASWFLEEENKHVGDLSSKDLLSLIVNNEKVNSSSSIISCDKTIEHMAPSLPIKISDTTEKLDASSATSLMVGIPEQYHQGVKPDLSPAVLTCEDLEQSFMANITGRSSPQHAVQGPWKSTDGKMEQKLDIDDHASQHLLSLLQKGTKKEKAASVTPDGLDAEFFDKFSIADANSGFKLGIAEKATSCNSEPAPSSEKTLTLEALFGAAFMNELQSAQAPVSVQRVTDGGINTTEVPTSLRLPFQNSDAGFFPSSSGDYKQKKPAHEMDMVTTNQIQDANVHHTVGPSEEHENSLIEDSKHVASGFEERALEIHLPDEDNLITTSDSLDSVSSGPSSFPNATRSEELLSENSVEHLNYKLLNAITRDAERIPSSSLDGLPPFCTPHDLVGSDSFYHHLQGRTSPQLPHIINHARPLHPGLDHLTNRNQQMKFIGPEGIHHDPRRNLLENVVPLNTSNYASGPHVEPPDYHLMLQQMPIPGSYPQQLPLPGFPRGVPLPHHLNHMQGYIPEMNNVHNISLHQQHPTYGSLGMGMPGSLIGGGGGNHPEALQRLIDMELRANAKQVHPAAAGHIPGIYGPEFDRSFRYR</sequence>
<protein>
    <submittedName>
        <fullName evidence="2">Uncharacterized protein</fullName>
    </submittedName>
</protein>
<feature type="region of interest" description="Disordered" evidence="1">
    <location>
        <begin position="70"/>
        <end position="360"/>
    </location>
</feature>
<dbReference type="AlphaFoldDB" id="A0A4S8JNK5"/>
<dbReference type="PANTHER" id="PTHR34802">
    <property type="entry name" value="CHORISMATE SYNTHASE"/>
    <property type="match status" value="1"/>
</dbReference>
<feature type="region of interest" description="Disordered" evidence="1">
    <location>
        <begin position="813"/>
        <end position="836"/>
    </location>
</feature>
<dbReference type="PANTHER" id="PTHR34802:SF1">
    <property type="entry name" value="CHORISMATE SYNTHASE"/>
    <property type="match status" value="1"/>
</dbReference>
<organism evidence="2 3">
    <name type="scientific">Musa balbisiana</name>
    <name type="common">Banana</name>
    <dbReference type="NCBI Taxonomy" id="52838"/>
    <lineage>
        <taxon>Eukaryota</taxon>
        <taxon>Viridiplantae</taxon>
        <taxon>Streptophyta</taxon>
        <taxon>Embryophyta</taxon>
        <taxon>Tracheophyta</taxon>
        <taxon>Spermatophyta</taxon>
        <taxon>Magnoliopsida</taxon>
        <taxon>Liliopsida</taxon>
        <taxon>Zingiberales</taxon>
        <taxon>Musaceae</taxon>
        <taxon>Musa</taxon>
    </lineage>
</organism>
<feature type="compositionally biased region" description="Low complexity" evidence="1">
    <location>
        <begin position="817"/>
        <end position="829"/>
    </location>
</feature>
<name>A0A4S8JNK5_MUSBA</name>
<reference evidence="2 3" key="1">
    <citation type="journal article" date="2019" name="Nat. Plants">
        <title>Genome sequencing of Musa balbisiana reveals subgenome evolution and function divergence in polyploid bananas.</title>
        <authorList>
            <person name="Yao X."/>
        </authorList>
    </citation>
    <scope>NUCLEOTIDE SEQUENCE [LARGE SCALE GENOMIC DNA]</scope>
    <source>
        <strain evidence="3">cv. DH-PKW</strain>
        <tissue evidence="2">Leaves</tissue>
    </source>
</reference>
<accession>A0A4S8JNK5</accession>
<gene>
    <name evidence="2" type="ORF">C4D60_Mb01t11810</name>
</gene>
<evidence type="ECO:0000313" key="3">
    <source>
        <dbReference type="Proteomes" id="UP000317650"/>
    </source>
</evidence>
<dbReference type="Proteomes" id="UP000317650">
    <property type="component" value="Chromosome 1"/>
</dbReference>